<dbReference type="InterPro" id="IPR029044">
    <property type="entry name" value="Nucleotide-diphossugar_trans"/>
</dbReference>
<dbReference type="Gene3D" id="3.90.550.10">
    <property type="entry name" value="Spore Coat Polysaccharide Biosynthesis Protein SpsA, Chain A"/>
    <property type="match status" value="1"/>
</dbReference>
<protein>
    <submittedName>
        <fullName evidence="2">Glycosyltransferase family 2 protein</fullName>
    </submittedName>
</protein>
<gene>
    <name evidence="2" type="ORF">HYV66_00680</name>
</gene>
<dbReference type="PANTHER" id="PTHR48090">
    <property type="entry name" value="UNDECAPRENYL-PHOSPHATE 4-DEOXY-4-FORMAMIDO-L-ARABINOSE TRANSFERASE-RELATED"/>
    <property type="match status" value="1"/>
</dbReference>
<evidence type="ECO:0000313" key="2">
    <source>
        <dbReference type="EMBL" id="MBI2465730.1"/>
    </source>
</evidence>
<dbReference type="InterPro" id="IPR001173">
    <property type="entry name" value="Glyco_trans_2-like"/>
</dbReference>
<dbReference type="InterPro" id="IPR050256">
    <property type="entry name" value="Glycosyltransferase_2"/>
</dbReference>
<dbReference type="Pfam" id="PF00535">
    <property type="entry name" value="Glycos_transf_2"/>
    <property type="match status" value="1"/>
</dbReference>
<name>A0A931YD66_9BACT</name>
<reference evidence="2" key="1">
    <citation type="submission" date="2020-07" db="EMBL/GenBank/DDBJ databases">
        <title>Huge and variable diversity of episymbiotic CPR bacteria and DPANN archaea in groundwater ecosystems.</title>
        <authorList>
            <person name="He C.Y."/>
            <person name="Keren R."/>
            <person name="Whittaker M."/>
            <person name="Farag I.F."/>
            <person name="Doudna J."/>
            <person name="Cate J.H.D."/>
            <person name="Banfield J.F."/>
        </authorList>
    </citation>
    <scope>NUCLEOTIDE SEQUENCE</scope>
    <source>
        <strain evidence="2">NC_groundwater_418_Ag_B-0.1um_45_10</strain>
    </source>
</reference>
<dbReference type="PANTHER" id="PTHR48090:SF7">
    <property type="entry name" value="RFBJ PROTEIN"/>
    <property type="match status" value="1"/>
</dbReference>
<accession>A0A931YD66</accession>
<dbReference type="EMBL" id="JACPHQ010000008">
    <property type="protein sequence ID" value="MBI2465730.1"/>
    <property type="molecule type" value="Genomic_DNA"/>
</dbReference>
<comment type="caution">
    <text evidence="2">The sequence shown here is derived from an EMBL/GenBank/DDBJ whole genome shotgun (WGS) entry which is preliminary data.</text>
</comment>
<dbReference type="SUPFAM" id="SSF53448">
    <property type="entry name" value="Nucleotide-diphospho-sugar transferases"/>
    <property type="match status" value="1"/>
</dbReference>
<dbReference type="CDD" id="cd04179">
    <property type="entry name" value="DPM_DPG-synthase_like"/>
    <property type="match status" value="1"/>
</dbReference>
<sequence>MKLSIIIPCYNEEKTIAEVIAKVLTQDLGKWNKEIIVVDDCSRDATPERIKSFLDRIKYLRHNANQGKGAAIKTGLSQATGDAVIVQDADLEYDPADMRRLLEALGDRADLVVYGSRNLNPSRRGYSHYVIGSKLLDALVNLFFGTRLTDVYTCYKLFPAAIIKKINIASRGFELEMELTAKTLKMGYKITEVPIHYYPRKFSEGKKIRALDGLKGIWTLLKYRF</sequence>
<dbReference type="Proteomes" id="UP000709672">
    <property type="component" value="Unassembled WGS sequence"/>
</dbReference>
<dbReference type="AlphaFoldDB" id="A0A931YD66"/>
<evidence type="ECO:0000259" key="1">
    <source>
        <dbReference type="Pfam" id="PF00535"/>
    </source>
</evidence>
<evidence type="ECO:0000313" key="3">
    <source>
        <dbReference type="Proteomes" id="UP000709672"/>
    </source>
</evidence>
<organism evidence="2 3">
    <name type="scientific">Candidatus Sungiibacteriota bacterium</name>
    <dbReference type="NCBI Taxonomy" id="2750080"/>
    <lineage>
        <taxon>Bacteria</taxon>
        <taxon>Candidatus Sungiibacteriota</taxon>
    </lineage>
</organism>
<feature type="domain" description="Glycosyltransferase 2-like" evidence="1">
    <location>
        <begin position="4"/>
        <end position="165"/>
    </location>
</feature>
<proteinExistence type="predicted"/>